<keyword evidence="5" id="KW-1133">Transmembrane helix</keyword>
<protein>
    <submittedName>
        <fullName evidence="11">Uncharacterized protein LOC108743780 isoform X1</fullName>
    </submittedName>
    <submittedName>
        <fullName evidence="10">Uncharacterized protein LOC108743780 isoform X3</fullName>
    </submittedName>
</protein>
<evidence type="ECO:0000256" key="2">
    <source>
        <dbReference type="ARBA" id="ARBA00004269"/>
    </source>
</evidence>
<dbReference type="GO" id="GO:0006935">
    <property type="term" value="P:chemotaxis"/>
    <property type="evidence" value="ECO:0007669"/>
    <property type="project" value="TreeGrafter"/>
</dbReference>
<accession>A0A1W4XFH0</accession>
<reference evidence="10 11" key="1">
    <citation type="submission" date="2025-04" db="UniProtKB">
        <authorList>
            <consortium name="RefSeq"/>
        </authorList>
    </citation>
    <scope>IDENTIFICATION</scope>
    <source>
        <tissue evidence="10 11">Entire body</tissue>
    </source>
</reference>
<dbReference type="GeneID" id="108743780"/>
<dbReference type="STRING" id="224129.A0A1W4XFH0"/>
<dbReference type="Proteomes" id="UP000192223">
    <property type="component" value="Unplaced"/>
</dbReference>
<dbReference type="GO" id="GO:0023041">
    <property type="term" value="P:neuronal signal transduction"/>
    <property type="evidence" value="ECO:0007669"/>
    <property type="project" value="InterPro"/>
</dbReference>
<proteinExistence type="predicted"/>
<keyword evidence="3" id="KW-0812">Transmembrane</keyword>
<dbReference type="OrthoDB" id="6517071at2759"/>
<evidence type="ECO:0000256" key="4">
    <source>
        <dbReference type="ARBA" id="ARBA00022824"/>
    </source>
</evidence>
<dbReference type="InterPro" id="IPR019130">
    <property type="entry name" value="Macoilin"/>
</dbReference>
<evidence type="ECO:0000256" key="3">
    <source>
        <dbReference type="ARBA" id="ARBA00022692"/>
    </source>
</evidence>
<evidence type="ECO:0000313" key="10">
    <source>
        <dbReference type="RefSeq" id="XP_018334876.1"/>
    </source>
</evidence>
<dbReference type="PANTHER" id="PTHR13289">
    <property type="entry name" value="PROTEIN PHOSPHATASE 1-BINDING PROTEIN BIFOCAL"/>
    <property type="match status" value="1"/>
</dbReference>
<evidence type="ECO:0000313" key="11">
    <source>
        <dbReference type="RefSeq" id="XP_025830693.1"/>
    </source>
</evidence>
<comment type="subcellular location">
    <subcellularLocation>
        <location evidence="1">Nucleus membrane</location>
        <topology evidence="1">Multi-pass membrane protein</topology>
    </subcellularLocation>
    <subcellularLocation>
        <location evidence="2">Rough endoplasmic reticulum membrane</location>
        <topology evidence="2">Multi-pass membrane protein</topology>
    </subcellularLocation>
</comment>
<sequence>MASLIDNSCDMPQWKRDLILRIRSKSSSSSKTSVESEHQQLVGSETPRSSSATGDRFGQQPNPTCCTSSVNDNVRADEGLGVERCKIHSASSVFNSKMVQERCWMDSKQVSACDIVQENGTKELDADNPDEFRYGPGIVNKLKNRYLSLTLRENNARIRSSILPLRKATSLENILDNDLEEPQPKYVSTSSRIFEPKKEECKRNVTNRYRNATRGCDQKRARSVETISRTRHEEHEFITDHAYKRESVHEEVLIITEASDNNKIRDKINRPKRIVPVISDSEKPPADLIQQAKKIFEGRPEKRTRAPQPTGEVAAKVATYKSIIVQTKVNNKKPPIKQKPVALHGDKRATKPALEKKNSSTDKEVDSTNINKSVVENGTSELEHLIRPSQLLSNSDWSWISRQNSAENAILTSPIPDISRVKEGDSKEPRNGHGLSETPDLLVHSSPTHSNFKISATKDFINGEIDHSNNTSNSILPVSNSTEIKAEIGKFNKSPVVRSPVKSPTNGFISNGSPILSPISSDTSSKLFNDPSVKERARSPMRLEFGSKEDITSPSFRTSSPDIHEGLSSKSSGNSFTYNLSKSNVSGSHLPQAQTPPIQKVLSPLLIEVNGIGKASPKGSPLASPRLSPSGKPRKFPCLPLGNNENSPHISNKTELITSNSYSPLLTTKTVNPPKIKDSPKIDVVIANGVKIKSADETRTLKPKRSNQDYQQNSIVFKFTDRKDVPDYVCNDGRIRSAKIERPKVGEGGIIILPGVSLDESVVDDEDDWLLLAGPPSPCDVFFVNDNILIDGRSSLRDKGKKSVRVKLTFVETVPEVFEYPSEDSLQEDFSSNVSSSTPGHTVPSLSGSTLANYIPKAATEDFKLGMTRSLISVSQTEVKSTDNEDEPTLQEASNPILFSAGTNSDILF</sequence>
<name>A0A1W4XFH0_AGRPL</name>
<keyword evidence="9" id="KW-1185">Reference proteome</keyword>
<dbReference type="AlphaFoldDB" id="A0A1W4XFH0"/>
<dbReference type="GO" id="GO:0030867">
    <property type="term" value="C:rough endoplasmic reticulum membrane"/>
    <property type="evidence" value="ECO:0007669"/>
    <property type="project" value="UniProtKB-SubCell"/>
</dbReference>
<feature type="region of interest" description="Disordered" evidence="8">
    <location>
        <begin position="25"/>
        <end position="70"/>
    </location>
</feature>
<evidence type="ECO:0000256" key="7">
    <source>
        <dbReference type="ARBA" id="ARBA00023242"/>
    </source>
</evidence>
<feature type="region of interest" description="Disordered" evidence="8">
    <location>
        <begin position="330"/>
        <end position="366"/>
    </location>
</feature>
<keyword evidence="4" id="KW-0256">Endoplasmic reticulum</keyword>
<evidence type="ECO:0000256" key="8">
    <source>
        <dbReference type="SAM" id="MobiDB-lite"/>
    </source>
</evidence>
<dbReference type="RefSeq" id="XP_018334876.1">
    <property type="nucleotide sequence ID" value="XM_018479374.2"/>
</dbReference>
<evidence type="ECO:0000256" key="5">
    <source>
        <dbReference type="ARBA" id="ARBA00022989"/>
    </source>
</evidence>
<evidence type="ECO:0000256" key="1">
    <source>
        <dbReference type="ARBA" id="ARBA00004232"/>
    </source>
</evidence>
<dbReference type="PANTHER" id="PTHR13289:SF3">
    <property type="entry name" value="BIFOCAL, ISOFORM F"/>
    <property type="match status" value="1"/>
</dbReference>
<feature type="compositionally biased region" description="Polar residues" evidence="8">
    <location>
        <begin position="39"/>
        <end position="70"/>
    </location>
</feature>
<feature type="compositionally biased region" description="Basic and acidic residues" evidence="8">
    <location>
        <begin position="344"/>
        <end position="366"/>
    </location>
</feature>
<dbReference type="GO" id="GO:0008017">
    <property type="term" value="F:microtubule binding"/>
    <property type="evidence" value="ECO:0007669"/>
    <property type="project" value="TreeGrafter"/>
</dbReference>
<dbReference type="KEGG" id="apln:108743780"/>
<feature type="compositionally biased region" description="Basic and acidic residues" evidence="8">
    <location>
        <begin position="419"/>
        <end position="431"/>
    </location>
</feature>
<feature type="region of interest" description="Disordered" evidence="8">
    <location>
        <begin position="549"/>
        <end position="574"/>
    </location>
</feature>
<keyword evidence="6" id="KW-0472">Membrane</keyword>
<feature type="region of interest" description="Disordered" evidence="8">
    <location>
        <begin position="416"/>
        <end position="447"/>
    </location>
</feature>
<evidence type="ECO:0000256" key="6">
    <source>
        <dbReference type="ARBA" id="ARBA00023136"/>
    </source>
</evidence>
<evidence type="ECO:0000313" key="9">
    <source>
        <dbReference type="Proteomes" id="UP000192223"/>
    </source>
</evidence>
<organism evidence="9 10">
    <name type="scientific">Agrilus planipennis</name>
    <name type="common">Emerald ash borer</name>
    <name type="synonym">Agrilus marcopoli</name>
    <dbReference type="NCBI Taxonomy" id="224129"/>
    <lineage>
        <taxon>Eukaryota</taxon>
        <taxon>Metazoa</taxon>
        <taxon>Ecdysozoa</taxon>
        <taxon>Arthropoda</taxon>
        <taxon>Hexapoda</taxon>
        <taxon>Insecta</taxon>
        <taxon>Pterygota</taxon>
        <taxon>Neoptera</taxon>
        <taxon>Endopterygota</taxon>
        <taxon>Coleoptera</taxon>
        <taxon>Polyphaga</taxon>
        <taxon>Elateriformia</taxon>
        <taxon>Buprestoidea</taxon>
        <taxon>Buprestidae</taxon>
        <taxon>Agrilinae</taxon>
        <taxon>Agrilus</taxon>
    </lineage>
</organism>
<gene>
    <name evidence="10 11" type="primary">LOC108743780</name>
</gene>
<dbReference type="CTD" id="32119"/>
<dbReference type="GO" id="GO:0031965">
    <property type="term" value="C:nuclear membrane"/>
    <property type="evidence" value="ECO:0007669"/>
    <property type="project" value="UniProtKB-SubCell"/>
</dbReference>
<keyword evidence="7" id="KW-0539">Nucleus</keyword>
<feature type="compositionally biased region" description="Polar residues" evidence="8">
    <location>
        <begin position="552"/>
        <end position="561"/>
    </location>
</feature>
<dbReference type="RefSeq" id="XP_025830693.1">
    <property type="nucleotide sequence ID" value="XM_025974908.1"/>
</dbReference>